<proteinExistence type="predicted"/>
<evidence type="ECO:0000313" key="2">
    <source>
        <dbReference type="Proteomes" id="UP000275078"/>
    </source>
</evidence>
<dbReference type="EMBL" id="ML119662">
    <property type="protein sequence ID" value="RPA83819.1"/>
    <property type="molecule type" value="Genomic_DNA"/>
</dbReference>
<dbReference type="AlphaFoldDB" id="A0A3N4IDH2"/>
<protein>
    <recommendedName>
        <fullName evidence="3">F-box domain-containing protein</fullName>
    </recommendedName>
</protein>
<gene>
    <name evidence="1" type="ORF">BJ508DRAFT_374737</name>
</gene>
<organism evidence="1 2">
    <name type="scientific">Ascobolus immersus RN42</name>
    <dbReference type="NCBI Taxonomy" id="1160509"/>
    <lineage>
        <taxon>Eukaryota</taxon>
        <taxon>Fungi</taxon>
        <taxon>Dikarya</taxon>
        <taxon>Ascomycota</taxon>
        <taxon>Pezizomycotina</taxon>
        <taxon>Pezizomycetes</taxon>
        <taxon>Pezizales</taxon>
        <taxon>Ascobolaceae</taxon>
        <taxon>Ascobolus</taxon>
    </lineage>
</organism>
<keyword evidence="2" id="KW-1185">Reference proteome</keyword>
<sequence>MAELIPESPTQRFNIDVSIIIFTYLESLSSVHSLALTSRHFFDALTVGSYSILPAHCRRAFPPEAFDLLDLQRPGGQHAFSDFHRDVVFPAFGMEKLAETDAAMSVHCNLIGIREARRLGQTRAVLRSLAAKTASVLHCEDIHRRPEASTDSSTRVQFSCYWPSTSSQPEMRSVSPTECSMRTLYHLAMLLYFVRRSTGDGQDWRPPARVWQHFQPDVPWEFPCILDYSVFFPHKYRSSPTCTPSFALSLEATIHLIAYFRKMIGEGYKVVSVPRGVLRRLLAVCAKVLSERRSEYRRIGGIMYVGSLRSGTEWHSMVERDYAAWRGFRPLRGSMTVIEALERDEWKDEVFLSMRRGVFWVRMVDNCQVIEVTR</sequence>
<dbReference type="Proteomes" id="UP000275078">
    <property type="component" value="Unassembled WGS sequence"/>
</dbReference>
<evidence type="ECO:0000313" key="1">
    <source>
        <dbReference type="EMBL" id="RPA83819.1"/>
    </source>
</evidence>
<name>A0A3N4IDH2_ASCIM</name>
<reference evidence="1 2" key="1">
    <citation type="journal article" date="2018" name="Nat. Ecol. Evol.">
        <title>Pezizomycetes genomes reveal the molecular basis of ectomycorrhizal truffle lifestyle.</title>
        <authorList>
            <person name="Murat C."/>
            <person name="Payen T."/>
            <person name="Noel B."/>
            <person name="Kuo A."/>
            <person name="Morin E."/>
            <person name="Chen J."/>
            <person name="Kohler A."/>
            <person name="Krizsan K."/>
            <person name="Balestrini R."/>
            <person name="Da Silva C."/>
            <person name="Montanini B."/>
            <person name="Hainaut M."/>
            <person name="Levati E."/>
            <person name="Barry K.W."/>
            <person name="Belfiori B."/>
            <person name="Cichocki N."/>
            <person name="Clum A."/>
            <person name="Dockter R.B."/>
            <person name="Fauchery L."/>
            <person name="Guy J."/>
            <person name="Iotti M."/>
            <person name="Le Tacon F."/>
            <person name="Lindquist E.A."/>
            <person name="Lipzen A."/>
            <person name="Malagnac F."/>
            <person name="Mello A."/>
            <person name="Molinier V."/>
            <person name="Miyauchi S."/>
            <person name="Poulain J."/>
            <person name="Riccioni C."/>
            <person name="Rubini A."/>
            <person name="Sitrit Y."/>
            <person name="Splivallo R."/>
            <person name="Traeger S."/>
            <person name="Wang M."/>
            <person name="Zifcakova L."/>
            <person name="Wipf D."/>
            <person name="Zambonelli A."/>
            <person name="Paolocci F."/>
            <person name="Nowrousian M."/>
            <person name="Ottonello S."/>
            <person name="Baldrian P."/>
            <person name="Spatafora J.W."/>
            <person name="Henrissat B."/>
            <person name="Nagy L.G."/>
            <person name="Aury J.M."/>
            <person name="Wincker P."/>
            <person name="Grigoriev I.V."/>
            <person name="Bonfante P."/>
            <person name="Martin F.M."/>
        </authorList>
    </citation>
    <scope>NUCLEOTIDE SEQUENCE [LARGE SCALE GENOMIC DNA]</scope>
    <source>
        <strain evidence="1 2">RN42</strain>
    </source>
</reference>
<accession>A0A3N4IDH2</accession>
<evidence type="ECO:0008006" key="3">
    <source>
        <dbReference type="Google" id="ProtNLM"/>
    </source>
</evidence>